<dbReference type="InterPro" id="IPR036661">
    <property type="entry name" value="Luciferase-like_sf"/>
</dbReference>
<keyword evidence="4 6" id="KW-0503">Monooxygenase</keyword>
<reference evidence="6 7" key="2">
    <citation type="journal article" date="2016" name="Genome Announc.">
        <title>Draft Genome Sequence of a Versatile Hydrocarbon-Degrading Bacterium, Rhodococcus pyridinivorans Strain KG-16, Collected from Oil Fields in India.</title>
        <authorList>
            <person name="Aggarwal R.K."/>
            <person name="Dawar C."/>
            <person name="Phanindranath R."/>
            <person name="Mutnuri L."/>
            <person name="Dayal A.M."/>
        </authorList>
    </citation>
    <scope>NUCLEOTIDE SEQUENCE [LARGE SCALE GENOMIC DNA]</scope>
    <source>
        <strain evidence="6 7">KG-16</strain>
    </source>
</reference>
<name>A0A0V9UDB3_9NOCA</name>
<evidence type="ECO:0000313" key="6">
    <source>
        <dbReference type="EMBL" id="KSZ56098.1"/>
    </source>
</evidence>
<protein>
    <submittedName>
        <fullName evidence="6">Monooxygenase</fullName>
    </submittedName>
</protein>
<dbReference type="InterPro" id="IPR011251">
    <property type="entry name" value="Luciferase-like_dom"/>
</dbReference>
<dbReference type="RefSeq" id="WP_060655074.1">
    <property type="nucleotide sequence ID" value="NZ_AZXY01000023.1"/>
</dbReference>
<accession>A0A0V9UDB3</accession>
<dbReference type="InterPro" id="IPR019921">
    <property type="entry name" value="Lucif-like_OxRdtase_Rv2161c"/>
</dbReference>
<evidence type="ECO:0000313" key="7">
    <source>
        <dbReference type="Proteomes" id="UP000053060"/>
    </source>
</evidence>
<keyword evidence="1" id="KW-0285">Flavoprotein</keyword>
<reference evidence="7" key="1">
    <citation type="submission" date="2015-01" db="EMBL/GenBank/DDBJ databases">
        <title>Draft genome sequence of Rhodococcus pyridinivorans strain KG-16, a hydrocarbon-degrading bacterium.</title>
        <authorList>
            <person name="Aggarwal R.K."/>
            <person name="Dawar C."/>
        </authorList>
    </citation>
    <scope>NUCLEOTIDE SEQUENCE [LARGE SCALE GENOMIC DNA]</scope>
    <source>
        <strain evidence="7">KG-16</strain>
    </source>
</reference>
<dbReference type="Pfam" id="PF00296">
    <property type="entry name" value="Bac_luciferase"/>
    <property type="match status" value="1"/>
</dbReference>
<keyword evidence="3" id="KW-0560">Oxidoreductase</keyword>
<evidence type="ECO:0000256" key="2">
    <source>
        <dbReference type="ARBA" id="ARBA00022643"/>
    </source>
</evidence>
<dbReference type="AlphaFoldDB" id="A0A0V9UDB3"/>
<gene>
    <name evidence="6" type="ORF">Z045_25125</name>
</gene>
<dbReference type="InterPro" id="IPR050172">
    <property type="entry name" value="SsuD_RutA_monooxygenase"/>
</dbReference>
<evidence type="ECO:0000256" key="4">
    <source>
        <dbReference type="ARBA" id="ARBA00023033"/>
    </source>
</evidence>
<dbReference type="PANTHER" id="PTHR42847:SF4">
    <property type="entry name" value="ALKANESULFONATE MONOOXYGENASE-RELATED"/>
    <property type="match status" value="1"/>
</dbReference>
<evidence type="ECO:0000256" key="3">
    <source>
        <dbReference type="ARBA" id="ARBA00023002"/>
    </source>
</evidence>
<feature type="domain" description="Luciferase-like" evidence="5">
    <location>
        <begin position="13"/>
        <end position="230"/>
    </location>
</feature>
<sequence length="298" mass="32397">MKIGVVYPQIELKGDPQALRDFARAVEDLGFNHLVMYDHVLGAVGDDRDPPLTGPYRDTDPFHDPLIAYAHIAALTTTLEFCPGVMILPQRQTVLVARQAADLDLLSGGRFSLGIGVGWNPVEYEALGISFTTRGQRLTEQIDLLRRLWSGEVVDFQGKYHRVDRAALVPAPAHSIPIICGGLSAPAYRRAAKYADGFIFTGPFEDVAVPGLHKLHQLLEENGRDIKGFRADLDVVGRPAARRGDFEGLSVPELLGTLETWEANGGTHAAVKTMGMGFSTVDEHLEHLAKVADALGLG</sequence>
<dbReference type="GO" id="GO:0046306">
    <property type="term" value="P:alkanesulfonate catabolic process"/>
    <property type="evidence" value="ECO:0007669"/>
    <property type="project" value="TreeGrafter"/>
</dbReference>
<dbReference type="PATRIC" id="fig|1441730.3.peg.5290"/>
<organism evidence="6 7">
    <name type="scientific">Rhodococcus pyridinivorans KG-16</name>
    <dbReference type="NCBI Taxonomy" id="1441730"/>
    <lineage>
        <taxon>Bacteria</taxon>
        <taxon>Bacillati</taxon>
        <taxon>Actinomycetota</taxon>
        <taxon>Actinomycetes</taxon>
        <taxon>Mycobacteriales</taxon>
        <taxon>Nocardiaceae</taxon>
        <taxon>Rhodococcus</taxon>
    </lineage>
</organism>
<proteinExistence type="predicted"/>
<dbReference type="SUPFAM" id="SSF51679">
    <property type="entry name" value="Bacterial luciferase-like"/>
    <property type="match status" value="1"/>
</dbReference>
<evidence type="ECO:0000259" key="5">
    <source>
        <dbReference type="Pfam" id="PF00296"/>
    </source>
</evidence>
<dbReference type="PANTHER" id="PTHR42847">
    <property type="entry name" value="ALKANESULFONATE MONOOXYGENASE"/>
    <property type="match status" value="1"/>
</dbReference>
<dbReference type="GO" id="GO:0008726">
    <property type="term" value="F:alkanesulfonate monooxygenase activity"/>
    <property type="evidence" value="ECO:0007669"/>
    <property type="project" value="TreeGrafter"/>
</dbReference>
<comment type="caution">
    <text evidence="6">The sequence shown here is derived from an EMBL/GenBank/DDBJ whole genome shotgun (WGS) entry which is preliminary data.</text>
</comment>
<dbReference type="Gene3D" id="3.20.20.30">
    <property type="entry name" value="Luciferase-like domain"/>
    <property type="match status" value="1"/>
</dbReference>
<dbReference type="NCBIfam" id="TIGR03619">
    <property type="entry name" value="F420_Rv2161c"/>
    <property type="match status" value="1"/>
</dbReference>
<keyword evidence="2" id="KW-0288">FMN</keyword>
<dbReference type="EMBL" id="AZXY01000023">
    <property type="protein sequence ID" value="KSZ56098.1"/>
    <property type="molecule type" value="Genomic_DNA"/>
</dbReference>
<evidence type="ECO:0000256" key="1">
    <source>
        <dbReference type="ARBA" id="ARBA00022630"/>
    </source>
</evidence>
<dbReference type="Proteomes" id="UP000053060">
    <property type="component" value="Unassembled WGS sequence"/>
</dbReference>